<keyword evidence="3" id="KW-0808">Transferase</keyword>
<dbReference type="EMBL" id="JAPCWZ010000003">
    <property type="protein sequence ID" value="KAK8872593.1"/>
    <property type="molecule type" value="Genomic_DNA"/>
</dbReference>
<accession>A0ABR2J485</accession>
<protein>
    <recommendedName>
        <fullName evidence="7">EGF domain-specific O-linked N-acetylglucosamine transferase</fullName>
        <ecNumber evidence="1">2.4.1.255</ecNumber>
    </recommendedName>
    <alternativeName>
        <fullName evidence="8">Extracellular O-linked N-acetylglucosamine transferase</fullName>
    </alternativeName>
</protein>
<comment type="caution">
    <text evidence="12">The sequence shown here is derived from an EMBL/GenBank/DDBJ whole genome shotgun (WGS) entry which is preliminary data.</text>
</comment>
<evidence type="ECO:0000256" key="6">
    <source>
        <dbReference type="ARBA" id="ARBA00023180"/>
    </source>
</evidence>
<evidence type="ECO:0000256" key="4">
    <source>
        <dbReference type="ARBA" id="ARBA00022729"/>
    </source>
</evidence>
<keyword evidence="4" id="KW-0732">Signal</keyword>
<keyword evidence="2" id="KW-0328">Glycosyltransferase</keyword>
<keyword evidence="5" id="KW-0256">Endoplasmic reticulum</keyword>
<evidence type="ECO:0000256" key="9">
    <source>
        <dbReference type="ARBA" id="ARBA00048317"/>
    </source>
</evidence>
<dbReference type="PANTHER" id="PTHR20961:SF148">
    <property type="entry name" value="EGF DOMAIN-SPECIFIC O-LINKED N-ACETYLGLUCOSAMINE TRANSFERASE"/>
    <property type="match status" value="1"/>
</dbReference>
<comment type="catalytic activity">
    <reaction evidence="10">
        <text>L-threonyl-[protein] + UDP-N-acetyl-alpha-D-glucosamine = 3-O-(N-acetyl-beta-D-glucosaminyl)-L-threonyl-[protein] + UDP + H(+)</text>
        <dbReference type="Rhea" id="RHEA:48908"/>
        <dbReference type="Rhea" id="RHEA-COMP:11060"/>
        <dbReference type="Rhea" id="RHEA-COMP:12252"/>
        <dbReference type="ChEBI" id="CHEBI:15378"/>
        <dbReference type="ChEBI" id="CHEBI:30013"/>
        <dbReference type="ChEBI" id="CHEBI:57705"/>
        <dbReference type="ChEBI" id="CHEBI:58223"/>
        <dbReference type="ChEBI" id="CHEBI:90840"/>
        <dbReference type="EC" id="2.4.1.255"/>
    </reaction>
</comment>
<dbReference type="Pfam" id="PF04577">
    <property type="entry name" value="Glyco_transf_61"/>
    <property type="match status" value="1"/>
</dbReference>
<evidence type="ECO:0000313" key="12">
    <source>
        <dbReference type="EMBL" id="KAK8872593.1"/>
    </source>
</evidence>
<feature type="domain" description="Glycosyltransferase 61 catalytic" evidence="11">
    <location>
        <begin position="364"/>
        <end position="446"/>
    </location>
</feature>
<evidence type="ECO:0000256" key="2">
    <source>
        <dbReference type="ARBA" id="ARBA00022676"/>
    </source>
</evidence>
<reference evidence="12 13" key="1">
    <citation type="journal article" date="2024" name="IMA Fungus">
        <title>Apiospora arundinis, a panoply of carbohydrate-active enzymes and secondary metabolites.</title>
        <authorList>
            <person name="Sorensen T."/>
            <person name="Petersen C."/>
            <person name="Muurmann A.T."/>
            <person name="Christiansen J.V."/>
            <person name="Brundto M.L."/>
            <person name="Overgaard C.K."/>
            <person name="Boysen A.T."/>
            <person name="Wollenberg R.D."/>
            <person name="Larsen T.O."/>
            <person name="Sorensen J.L."/>
            <person name="Nielsen K.L."/>
            <person name="Sondergaard T.E."/>
        </authorList>
    </citation>
    <scope>NUCLEOTIDE SEQUENCE [LARGE SCALE GENOMIC DNA]</scope>
    <source>
        <strain evidence="12 13">AAU 773</strain>
    </source>
</reference>
<evidence type="ECO:0000256" key="7">
    <source>
        <dbReference type="ARBA" id="ARBA00040944"/>
    </source>
</evidence>
<evidence type="ECO:0000256" key="1">
    <source>
        <dbReference type="ARBA" id="ARBA00011970"/>
    </source>
</evidence>
<dbReference type="PANTHER" id="PTHR20961">
    <property type="entry name" value="GLYCOSYLTRANSFERASE"/>
    <property type="match status" value="1"/>
</dbReference>
<comment type="catalytic activity">
    <reaction evidence="9">
        <text>L-seryl-[protein] + UDP-N-acetyl-alpha-D-glucosamine = 3-O-(N-acetyl-beta-D-glucosaminyl)-L-seryl-[protein] + UDP + H(+)</text>
        <dbReference type="Rhea" id="RHEA:48904"/>
        <dbReference type="Rhea" id="RHEA-COMP:9863"/>
        <dbReference type="Rhea" id="RHEA-COMP:12251"/>
        <dbReference type="ChEBI" id="CHEBI:15378"/>
        <dbReference type="ChEBI" id="CHEBI:29999"/>
        <dbReference type="ChEBI" id="CHEBI:57705"/>
        <dbReference type="ChEBI" id="CHEBI:58223"/>
        <dbReference type="ChEBI" id="CHEBI:90838"/>
        <dbReference type="EC" id="2.4.1.255"/>
    </reaction>
</comment>
<evidence type="ECO:0000259" key="11">
    <source>
        <dbReference type="Pfam" id="PF04577"/>
    </source>
</evidence>
<keyword evidence="13" id="KW-1185">Reference proteome</keyword>
<dbReference type="InterPro" id="IPR049625">
    <property type="entry name" value="Glyco_transf_61_cat"/>
</dbReference>
<keyword evidence="6" id="KW-0325">Glycoprotein</keyword>
<organism evidence="12 13">
    <name type="scientific">Apiospora arundinis</name>
    <dbReference type="NCBI Taxonomy" id="335852"/>
    <lineage>
        <taxon>Eukaryota</taxon>
        <taxon>Fungi</taxon>
        <taxon>Dikarya</taxon>
        <taxon>Ascomycota</taxon>
        <taxon>Pezizomycotina</taxon>
        <taxon>Sordariomycetes</taxon>
        <taxon>Xylariomycetidae</taxon>
        <taxon>Amphisphaeriales</taxon>
        <taxon>Apiosporaceae</taxon>
        <taxon>Apiospora</taxon>
    </lineage>
</organism>
<evidence type="ECO:0000256" key="5">
    <source>
        <dbReference type="ARBA" id="ARBA00022824"/>
    </source>
</evidence>
<gene>
    <name evidence="12" type="ORF">PGQ11_003107</name>
</gene>
<evidence type="ECO:0000256" key="3">
    <source>
        <dbReference type="ARBA" id="ARBA00022679"/>
    </source>
</evidence>
<evidence type="ECO:0000313" key="13">
    <source>
        <dbReference type="Proteomes" id="UP001390339"/>
    </source>
</evidence>
<sequence length="610" mass="67816">MSPKRRYILGVAGIALLFLVSLKTLSERRPGSGYSSSPALFAPSRPDLVSGKDDHRTKALSLALPAEYSAASLLNLSEPLSDFCRDRFGTQFVENFSRCRARYCSEDSGSDLTCFHTANPGSGLPGGSKDSLCLIRDGVSFDVDRRKFTFDCQLQKDPSSPGEKACAVPYRDITSYGYLTGAKYILNEWMSLKKTVPSASSEGTPRHGMVQSDTTVVLLKREVDGNIWHCMNEIMALMTTFDVLRVAPRSNAEGAAALFSPEARSKTEIIILDDLPDGTYFDLFQMFSASKPKRLDEWIASKRTAGKTTAESVIPSIGNVIVPLAGSANPLWSDWKPIECADNTMLRVFVQRVFDFYRIPRTRKRTNSKIRVNLIVRKGSRQLMGLDTYLAAALRAKFGGVADVRLIDFEGMSFREQVETARDTDVLVGMHGAGLTHAMFMEEGRGALVEIQPDRLCHWGFRNVAKMTGHAYFVAGASKIVGNCYPVPEDLRRSGGAKTEEGEGKGKEALYEVLPDDGKGAAYDPSRCYVHTTDAAAWSLACSDPQVTGGERSFWTCRHRDADDTWYRTCKKKEAADIWWMTRYIMEQDRFVKLVGEAIETVRRAEERSR</sequence>
<proteinExistence type="predicted"/>
<dbReference type="Proteomes" id="UP001390339">
    <property type="component" value="Unassembled WGS sequence"/>
</dbReference>
<evidence type="ECO:0000256" key="8">
    <source>
        <dbReference type="ARBA" id="ARBA00042574"/>
    </source>
</evidence>
<dbReference type="InterPro" id="IPR007657">
    <property type="entry name" value="Glycosyltransferase_61"/>
</dbReference>
<dbReference type="EC" id="2.4.1.255" evidence="1"/>
<evidence type="ECO:0000256" key="10">
    <source>
        <dbReference type="ARBA" id="ARBA00049432"/>
    </source>
</evidence>
<name>A0ABR2J485_9PEZI</name>